<dbReference type="AlphaFoldDB" id="A0A1L8EIN2"/>
<feature type="domain" description="Chitin-binding type-2" evidence="7">
    <location>
        <begin position="98"/>
        <end position="142"/>
    </location>
</feature>
<protein>
    <submittedName>
        <fullName evidence="8">Putative peritrophin-48</fullName>
    </submittedName>
</protein>
<reference evidence="8" key="1">
    <citation type="submission" date="2017-01" db="EMBL/GenBank/DDBJ databases">
        <title>An insight into the sialome and mialome of the horn fly, Haematobia irritans.</title>
        <authorList>
            <person name="Breijo M."/>
            <person name="Boiani M."/>
            <person name="Ures X."/>
            <person name="Rocha S."/>
            <person name="Sequeira M."/>
            <person name="Ribeiro J.M."/>
        </authorList>
    </citation>
    <scope>NUCLEOTIDE SEQUENCE</scope>
</reference>
<dbReference type="GO" id="GO:0008061">
    <property type="term" value="F:chitin binding"/>
    <property type="evidence" value="ECO:0007669"/>
    <property type="project" value="UniProtKB-KW"/>
</dbReference>
<keyword evidence="2 6" id="KW-0732">Signal</keyword>
<name>A0A1L8EIN2_HAEIR</name>
<dbReference type="PANTHER" id="PTHR23301:SF106">
    <property type="entry name" value="CHITIN-BINDING TYPE-2 DOMAIN-CONTAINING PROTEIN-RELATED"/>
    <property type="match status" value="1"/>
</dbReference>
<evidence type="ECO:0000256" key="3">
    <source>
        <dbReference type="ARBA" id="ARBA00022737"/>
    </source>
</evidence>
<dbReference type="InterPro" id="IPR002557">
    <property type="entry name" value="Chitin-bd_dom"/>
</dbReference>
<evidence type="ECO:0000256" key="1">
    <source>
        <dbReference type="ARBA" id="ARBA00022669"/>
    </source>
</evidence>
<feature type="domain" description="Chitin-binding type-2" evidence="7">
    <location>
        <begin position="37"/>
        <end position="92"/>
    </location>
</feature>
<keyword evidence="4" id="KW-1015">Disulfide bond</keyword>
<proteinExistence type="predicted"/>
<dbReference type="SUPFAM" id="SSF57625">
    <property type="entry name" value="Invertebrate chitin-binding proteins"/>
    <property type="match status" value="4"/>
</dbReference>
<dbReference type="InterPro" id="IPR036508">
    <property type="entry name" value="Chitin-bd_dom_sf"/>
</dbReference>
<organism evidence="8">
    <name type="scientific">Haematobia irritans</name>
    <name type="common">Horn fly</name>
    <name type="synonym">Conops irritans</name>
    <dbReference type="NCBI Taxonomy" id="7368"/>
    <lineage>
        <taxon>Eukaryota</taxon>
        <taxon>Metazoa</taxon>
        <taxon>Ecdysozoa</taxon>
        <taxon>Arthropoda</taxon>
        <taxon>Hexapoda</taxon>
        <taxon>Insecta</taxon>
        <taxon>Pterygota</taxon>
        <taxon>Neoptera</taxon>
        <taxon>Endopterygota</taxon>
        <taxon>Diptera</taxon>
        <taxon>Brachycera</taxon>
        <taxon>Muscomorpha</taxon>
        <taxon>Muscoidea</taxon>
        <taxon>Muscidae</taxon>
        <taxon>Haematobia</taxon>
    </lineage>
</organism>
<dbReference type="PROSITE" id="PS50940">
    <property type="entry name" value="CHIT_BIND_II"/>
    <property type="match status" value="4"/>
</dbReference>
<evidence type="ECO:0000259" key="7">
    <source>
        <dbReference type="PROSITE" id="PS50940"/>
    </source>
</evidence>
<dbReference type="SMART" id="SM00494">
    <property type="entry name" value="ChtBD2"/>
    <property type="match status" value="4"/>
</dbReference>
<keyword evidence="1" id="KW-0147">Chitin-binding</keyword>
<feature type="signal peptide" evidence="6">
    <location>
        <begin position="1"/>
        <end position="19"/>
    </location>
</feature>
<dbReference type="PANTHER" id="PTHR23301">
    <property type="entry name" value="CHITIN BINDING PERITROPHIN-A"/>
    <property type="match status" value="1"/>
</dbReference>
<evidence type="ECO:0000256" key="4">
    <source>
        <dbReference type="ARBA" id="ARBA00023157"/>
    </source>
</evidence>
<evidence type="ECO:0000313" key="8">
    <source>
        <dbReference type="EMBL" id="JAV18486.1"/>
    </source>
</evidence>
<sequence>MKTKVQLCVTLSLMALSQCMVVPRIPEPETEYIQNTHTLCKGRYNGTKFAHTEDCHKFYVCNNNEAEIYNCDKDYHFDKQTLSCITGSDCNDDELTTPSTCSEGNKRAVDGDCYIFEICINGQYQKLQCGPGLYFFAPSSSCKPIKYNADYKCSCVVPERTIMTNHDNCETYYSCEAKKAKLIQCPLGQYYNSTMNSCMVDVYHICLMEPTKTPDLQSPIANARQLKIDGDMKLSALCAHQALMGKSEMMFQHHDTDCSKFLVCVNGILHVQQCPQDHFFDIEKEYCILDTEKRCLNNSPKHFSYHKTNTRFIN</sequence>
<feature type="chain" id="PRO_5012340640" evidence="6">
    <location>
        <begin position="20"/>
        <end position="314"/>
    </location>
</feature>
<dbReference type="InterPro" id="IPR051940">
    <property type="entry name" value="Chitin_bind-dev_reg"/>
</dbReference>
<evidence type="ECO:0000256" key="5">
    <source>
        <dbReference type="ARBA" id="ARBA00023180"/>
    </source>
</evidence>
<evidence type="ECO:0000256" key="6">
    <source>
        <dbReference type="SAM" id="SignalP"/>
    </source>
</evidence>
<dbReference type="EMBL" id="GFDG01000313">
    <property type="protein sequence ID" value="JAV18486.1"/>
    <property type="molecule type" value="Transcribed_RNA"/>
</dbReference>
<dbReference type="Pfam" id="PF01607">
    <property type="entry name" value="CBM_14"/>
    <property type="match status" value="3"/>
</dbReference>
<keyword evidence="5" id="KW-0325">Glycoprotein</keyword>
<keyword evidence="3" id="KW-0677">Repeat</keyword>
<feature type="domain" description="Chitin-binding type-2" evidence="7">
    <location>
        <begin position="152"/>
        <end position="208"/>
    </location>
</feature>
<dbReference type="Gene3D" id="2.170.140.10">
    <property type="entry name" value="Chitin binding domain"/>
    <property type="match status" value="2"/>
</dbReference>
<feature type="domain" description="Chitin-binding type-2" evidence="7">
    <location>
        <begin position="235"/>
        <end position="297"/>
    </location>
</feature>
<accession>A0A1L8EIN2</accession>
<evidence type="ECO:0000256" key="2">
    <source>
        <dbReference type="ARBA" id="ARBA00022729"/>
    </source>
</evidence>
<dbReference type="GO" id="GO:0005576">
    <property type="term" value="C:extracellular region"/>
    <property type="evidence" value="ECO:0007669"/>
    <property type="project" value="InterPro"/>
</dbReference>